<dbReference type="GO" id="GO:0005975">
    <property type="term" value="P:carbohydrate metabolic process"/>
    <property type="evidence" value="ECO:0007669"/>
    <property type="project" value="InterPro"/>
</dbReference>
<evidence type="ECO:0000256" key="9">
    <source>
        <dbReference type="ARBA" id="ARBA00048605"/>
    </source>
</evidence>
<feature type="active site" evidence="10">
    <location>
        <position position="397"/>
    </location>
</feature>
<dbReference type="GO" id="GO:0016020">
    <property type="term" value="C:membrane"/>
    <property type="evidence" value="ECO:0007669"/>
    <property type="project" value="InterPro"/>
</dbReference>
<evidence type="ECO:0000256" key="1">
    <source>
        <dbReference type="ARBA" id="ARBA00001913"/>
    </source>
</evidence>
<dbReference type="SUPFAM" id="SSF48225">
    <property type="entry name" value="Seven-hairpin glycosidases"/>
    <property type="match status" value="1"/>
</dbReference>
<dbReference type="AlphaFoldDB" id="K3X0V5"/>
<evidence type="ECO:0000256" key="5">
    <source>
        <dbReference type="ARBA" id="ARBA00022801"/>
    </source>
</evidence>
<dbReference type="InterPro" id="IPR050749">
    <property type="entry name" value="Glycosyl_Hydrolase_47"/>
</dbReference>
<keyword evidence="7 12" id="KW-1015">Disulfide bond</keyword>
<evidence type="ECO:0000256" key="7">
    <source>
        <dbReference type="ARBA" id="ARBA00023157"/>
    </source>
</evidence>
<feature type="binding site" evidence="11">
    <location>
        <position position="485"/>
    </location>
    <ligand>
        <name>Ca(2+)</name>
        <dbReference type="ChEBI" id="CHEBI:29108"/>
    </ligand>
</feature>
<dbReference type="Pfam" id="PF01532">
    <property type="entry name" value="Glyco_hydro_47"/>
    <property type="match status" value="2"/>
</dbReference>
<name>K3X0V5_GLOUD</name>
<keyword evidence="13" id="KW-0326">Glycosidase</keyword>
<feature type="active site" description="Proton donor" evidence="10">
    <location>
        <position position="364"/>
    </location>
</feature>
<dbReference type="GO" id="GO:0005509">
    <property type="term" value="F:calcium ion binding"/>
    <property type="evidence" value="ECO:0007669"/>
    <property type="project" value="InterPro"/>
</dbReference>
<dbReference type="InParanoid" id="K3X0V5"/>
<dbReference type="EC" id="3.2.1.-" evidence="13"/>
<dbReference type="Gene3D" id="1.50.10.10">
    <property type="match status" value="2"/>
</dbReference>
<comment type="pathway">
    <text evidence="2">Protein modification; protein glycosylation.</text>
</comment>
<sequence>MKLPQQSGARRAKRGVSITTLQRAMMLAIVVMTAGFLAFVRFVGQRYSAPVEIKYDRLFRGFNRPKPTEPSSPLRSFFKQRASALNKDQQMAVDMTKHAWKAYRDHADWKDFLNVKTMKGGTVYAHDMALTLVDSLDTLFVLGLHNEFDEASAWVKVNLESVMLQRGYVSFFEITIRSLGGLLSAYYLSANTFQLEFAYLAHATKNTTYMQYVDRINKMMQEMVAEHHPDGQIPVRIDWESKRGSRSQISWGALGDSYYEYLLKQWLLSNKQDDKLRNQYVIAVNGMKAKLLGTSYPSKFVFLTEINRNGDQSQHMEHLTCFVPGLLALGYMHGMPKEHLDLAKELARTCVEMYLVAGSKVAPEITHFTTEESYVERPSLGELFVYEQQDFNILRPETIESLMVLHRATGDPIYREYGRTIMNALETHCRVAAGGYRSVSGVFYGPVRSHRPDMESFFIAETLKYLYLLFSDDDVLPLDAIVLNTEAHPFPILRP</sequence>
<reference evidence="15" key="3">
    <citation type="submission" date="2015-02" db="UniProtKB">
        <authorList>
            <consortium name="EnsemblProtists"/>
        </authorList>
    </citation>
    <scope>IDENTIFICATION</scope>
    <source>
        <strain evidence="15">DAOM BR144</strain>
    </source>
</reference>
<comment type="catalytic activity">
    <reaction evidence="8">
        <text>N(4)-(alpha-D-Man-(1-&gt;2)-alpha-D-Man-(1-&gt;2)-alpha-D-Man-(1-&gt;3)-[alpha-D-Man-(1-&gt;3)-[alpha-D-Man-(1-&gt;2)-alpha-D-Man-(1-&gt;6)]-alpha-D-Man-(1-&gt;6)]-beta-D-Man-(1-&gt;4)-beta-D-GlcNAc-(1-&gt;4)-beta-D-GlcNAc)-L-asparaginyl-[protein] (N-glucan mannose isomer 8A1,2,3B1,3) + 3 H2O = N(4)-(alpha-D-Man-(1-&gt;3)-[alpha-D-Man-(1-&gt;3)-[alpha-D-Man-(1-&gt;6)]-alpha-D-Man-(1-&gt;6)]-beta-D-Man-(1-&gt;4)-beta-D-GlcNAc-(1-&gt;4)-beta-D-GlcNAc)-L-asparaginyl-[protein] (N-glucan mannose isomer 5A1,2) + 3 beta-D-mannose</text>
        <dbReference type="Rhea" id="RHEA:56028"/>
        <dbReference type="Rhea" id="RHEA-COMP:14358"/>
        <dbReference type="Rhea" id="RHEA-COMP:14367"/>
        <dbReference type="ChEBI" id="CHEBI:15377"/>
        <dbReference type="ChEBI" id="CHEBI:28563"/>
        <dbReference type="ChEBI" id="CHEBI:59087"/>
        <dbReference type="ChEBI" id="CHEBI:60628"/>
        <dbReference type="EC" id="3.2.1.113"/>
    </reaction>
</comment>
<comment type="similarity">
    <text evidence="3 13">Belongs to the glycosyl hydrolase 47 family.</text>
</comment>
<evidence type="ECO:0000313" key="16">
    <source>
        <dbReference type="Proteomes" id="UP000019132"/>
    </source>
</evidence>
<dbReference type="PANTHER" id="PTHR11742:SF55">
    <property type="entry name" value="ENDOPLASMIC RETICULUM MANNOSYL-OLIGOSACCHARIDE 1,2-ALPHA-MANNOSIDASE"/>
    <property type="match status" value="1"/>
</dbReference>
<evidence type="ECO:0000256" key="12">
    <source>
        <dbReference type="PIRSR" id="PIRSR601382-3"/>
    </source>
</evidence>
<keyword evidence="16" id="KW-1185">Reference proteome</keyword>
<dbReference type="EMBL" id="GL376590">
    <property type="status" value="NOT_ANNOTATED_CDS"/>
    <property type="molecule type" value="Genomic_DNA"/>
</dbReference>
<keyword evidence="6 11" id="KW-0106">Calcium</keyword>
<dbReference type="InterPro" id="IPR001382">
    <property type="entry name" value="Glyco_hydro_47"/>
</dbReference>
<feature type="active site" evidence="10">
    <location>
        <position position="256"/>
    </location>
</feature>
<reference evidence="16" key="2">
    <citation type="submission" date="2010-04" db="EMBL/GenBank/DDBJ databases">
        <authorList>
            <person name="Buell R."/>
            <person name="Hamilton J."/>
            <person name="Hostetler J."/>
        </authorList>
    </citation>
    <scope>NUCLEOTIDE SEQUENCE [LARGE SCALE GENOMIC DNA]</scope>
    <source>
        <strain evidence="16">DAOM:BR144</strain>
    </source>
</reference>
<dbReference type="GO" id="GO:0004571">
    <property type="term" value="F:mannosyl-oligosaccharide 1,2-alpha-mannosidase activity"/>
    <property type="evidence" value="ECO:0007669"/>
    <property type="project" value="UniProtKB-EC"/>
</dbReference>
<dbReference type="VEuPathDB" id="FungiDB:PYU1_G010831"/>
<comment type="cofactor">
    <cofactor evidence="1 11">
        <name>Ca(2+)</name>
        <dbReference type="ChEBI" id="CHEBI:29108"/>
    </cofactor>
</comment>
<dbReference type="InterPro" id="IPR036026">
    <property type="entry name" value="Seven-hairpin_glycosidases"/>
</dbReference>
<dbReference type="InterPro" id="IPR012341">
    <property type="entry name" value="6hp_glycosidase-like_sf"/>
</dbReference>
<dbReference type="Proteomes" id="UP000019132">
    <property type="component" value="Unassembled WGS sequence"/>
</dbReference>
<dbReference type="OMA" id="WRMFKNI"/>
<evidence type="ECO:0000256" key="10">
    <source>
        <dbReference type="PIRSR" id="PIRSR601382-1"/>
    </source>
</evidence>
<accession>K3X0V5</accession>
<dbReference type="PRINTS" id="PR00747">
    <property type="entry name" value="GLYHDRLASE47"/>
</dbReference>
<dbReference type="EnsemblProtists" id="PYU1_T010854">
    <property type="protein sequence ID" value="PYU1_T010854"/>
    <property type="gene ID" value="PYU1_G010831"/>
</dbReference>
<reference evidence="16" key="1">
    <citation type="journal article" date="2010" name="Genome Biol.">
        <title>Genome sequence of the necrotrophic plant pathogen Pythium ultimum reveals original pathogenicity mechanisms and effector repertoire.</title>
        <authorList>
            <person name="Levesque C.A."/>
            <person name="Brouwer H."/>
            <person name="Cano L."/>
            <person name="Hamilton J.P."/>
            <person name="Holt C."/>
            <person name="Huitema E."/>
            <person name="Raffaele S."/>
            <person name="Robideau G.P."/>
            <person name="Thines M."/>
            <person name="Win J."/>
            <person name="Zerillo M.M."/>
            <person name="Beakes G.W."/>
            <person name="Boore J.L."/>
            <person name="Busam D."/>
            <person name="Dumas B."/>
            <person name="Ferriera S."/>
            <person name="Fuerstenberg S.I."/>
            <person name="Gachon C.M."/>
            <person name="Gaulin E."/>
            <person name="Govers F."/>
            <person name="Grenville-Briggs L."/>
            <person name="Horner N."/>
            <person name="Hostetler J."/>
            <person name="Jiang R.H."/>
            <person name="Johnson J."/>
            <person name="Krajaejun T."/>
            <person name="Lin H."/>
            <person name="Meijer H.J."/>
            <person name="Moore B."/>
            <person name="Morris P."/>
            <person name="Phuntmart V."/>
            <person name="Puiu D."/>
            <person name="Shetty J."/>
            <person name="Stajich J.E."/>
            <person name="Tripathy S."/>
            <person name="Wawra S."/>
            <person name="van West P."/>
            <person name="Whitty B.R."/>
            <person name="Coutinho P.M."/>
            <person name="Henrissat B."/>
            <person name="Martin F."/>
            <person name="Thomas P.D."/>
            <person name="Tyler B.M."/>
            <person name="De Vries R.P."/>
            <person name="Kamoun S."/>
            <person name="Yandell M."/>
            <person name="Tisserat N."/>
            <person name="Buell C.R."/>
        </authorList>
    </citation>
    <scope>NUCLEOTIDE SEQUENCE</scope>
    <source>
        <strain evidence="16">DAOM:BR144</strain>
    </source>
</reference>
<protein>
    <recommendedName>
        <fullName evidence="13">alpha-1,2-Mannosidase</fullName>
        <ecNumber evidence="13">3.2.1.-</ecNumber>
    </recommendedName>
</protein>
<evidence type="ECO:0000256" key="8">
    <source>
        <dbReference type="ARBA" id="ARBA00047669"/>
    </source>
</evidence>
<feature type="disulfide bond" evidence="12">
    <location>
        <begin position="321"/>
        <end position="350"/>
    </location>
</feature>
<keyword evidence="14" id="KW-1133">Transmembrane helix</keyword>
<keyword evidence="14" id="KW-0812">Transmembrane</keyword>
<comment type="catalytic activity">
    <reaction evidence="9">
        <text>N(4)-(alpha-D-Man-(1-&gt;2)-alpha-D-Man-(1-&gt;2)-alpha-D-Man-(1-&gt;3)-[alpha-D-Man-(1-&gt;2)-alpha-D-Man-(1-&gt;3)-[alpha-D-Man-(1-&gt;2)-alpha-D-Man-(1-&gt;6)]-alpha-D-Man-(1-&gt;6)]-beta-D-Man-(1-&gt;4)-beta-D-GlcNAc-(1-&gt;4)-beta-D-GlcNAc)-L-asparaginyl-[protein] (N-glucan mannose isomer 9A1,2,3B1,2,3) + 4 H2O = N(4)-(alpha-D-Man-(1-&gt;3)-[alpha-D-Man-(1-&gt;3)-[alpha-D-Man-(1-&gt;6)]-alpha-D-Man-(1-&gt;6)]-beta-D-Man-(1-&gt;4)-beta-D-GlcNAc-(1-&gt;4)-beta-D-GlcNAc)-L-asparaginyl-[protein] (N-glucan mannose isomer 5A1,2) + 4 beta-D-mannose</text>
        <dbReference type="Rhea" id="RHEA:56008"/>
        <dbReference type="Rhea" id="RHEA-COMP:14356"/>
        <dbReference type="Rhea" id="RHEA-COMP:14367"/>
        <dbReference type="ChEBI" id="CHEBI:15377"/>
        <dbReference type="ChEBI" id="CHEBI:28563"/>
        <dbReference type="ChEBI" id="CHEBI:59087"/>
        <dbReference type="ChEBI" id="CHEBI:139493"/>
        <dbReference type="EC" id="3.2.1.113"/>
    </reaction>
</comment>
<evidence type="ECO:0000313" key="15">
    <source>
        <dbReference type="EnsemblProtists" id="PYU1_T010854"/>
    </source>
</evidence>
<dbReference type="HOGENOM" id="CLU_003818_3_3_1"/>
<keyword evidence="14" id="KW-0472">Membrane</keyword>
<feature type="active site" description="Proton donor" evidence="10">
    <location>
        <position position="173"/>
    </location>
</feature>
<evidence type="ECO:0000256" key="6">
    <source>
        <dbReference type="ARBA" id="ARBA00022837"/>
    </source>
</evidence>
<evidence type="ECO:0000256" key="2">
    <source>
        <dbReference type="ARBA" id="ARBA00004922"/>
    </source>
</evidence>
<feature type="transmembrane region" description="Helical" evidence="14">
    <location>
        <begin position="21"/>
        <end position="44"/>
    </location>
</feature>
<dbReference type="GO" id="GO:0005783">
    <property type="term" value="C:endoplasmic reticulum"/>
    <property type="evidence" value="ECO:0007669"/>
    <property type="project" value="TreeGrafter"/>
</dbReference>
<evidence type="ECO:0000256" key="11">
    <source>
        <dbReference type="PIRSR" id="PIRSR601382-2"/>
    </source>
</evidence>
<evidence type="ECO:0000256" key="3">
    <source>
        <dbReference type="ARBA" id="ARBA00007658"/>
    </source>
</evidence>
<organism evidence="15 16">
    <name type="scientific">Globisporangium ultimum (strain ATCC 200006 / CBS 805.95 / DAOM BR144)</name>
    <name type="common">Pythium ultimum</name>
    <dbReference type="NCBI Taxonomy" id="431595"/>
    <lineage>
        <taxon>Eukaryota</taxon>
        <taxon>Sar</taxon>
        <taxon>Stramenopiles</taxon>
        <taxon>Oomycota</taxon>
        <taxon>Peronosporomycetes</taxon>
        <taxon>Pythiales</taxon>
        <taxon>Pythiaceae</taxon>
        <taxon>Globisporangium</taxon>
    </lineage>
</organism>
<dbReference type="eggNOG" id="KOG2431">
    <property type="taxonomic scope" value="Eukaryota"/>
</dbReference>
<keyword evidence="4 11" id="KW-0479">Metal-binding</keyword>
<proteinExistence type="inferred from homology"/>
<dbReference type="STRING" id="431595.K3X0V5"/>
<keyword evidence="5 13" id="KW-0378">Hydrolase</keyword>
<evidence type="ECO:0000256" key="13">
    <source>
        <dbReference type="RuleBase" id="RU361193"/>
    </source>
</evidence>
<dbReference type="PANTHER" id="PTHR11742">
    <property type="entry name" value="MANNOSYL-OLIGOSACCHARIDE ALPHA-1,2-MANNOSIDASE-RELATED"/>
    <property type="match status" value="1"/>
</dbReference>
<evidence type="ECO:0000256" key="4">
    <source>
        <dbReference type="ARBA" id="ARBA00022723"/>
    </source>
</evidence>
<evidence type="ECO:0000256" key="14">
    <source>
        <dbReference type="SAM" id="Phobius"/>
    </source>
</evidence>